<dbReference type="SUPFAM" id="SSF54695">
    <property type="entry name" value="POZ domain"/>
    <property type="match status" value="1"/>
</dbReference>
<dbReference type="InterPro" id="IPR000210">
    <property type="entry name" value="BTB/POZ_dom"/>
</dbReference>
<dbReference type="Proteomes" id="UP001497382">
    <property type="component" value="Unassembled WGS sequence"/>
</dbReference>
<sequence>MNKLNFNKMSSSHRKLWFFKTSMFAFSMLVEGAAVEAGKIILFPNALHTQQMFTLSNKLPSLTSEKFQQMRTFPTDCTLVCRNGRVGAHRLILSAASSFFMVTMVQSSGSQIFLPQYDVQDIRLIVDFMYGLSVTVDYDRMNRLVDIAHDLGINVFANGEGS</sequence>
<evidence type="ECO:0000259" key="1">
    <source>
        <dbReference type="PROSITE" id="PS50097"/>
    </source>
</evidence>
<reference evidence="2 3" key="1">
    <citation type="submission" date="2024-04" db="EMBL/GenBank/DDBJ databases">
        <authorList>
            <person name="Rising A."/>
            <person name="Reimegard J."/>
            <person name="Sonavane S."/>
            <person name="Akerstrom W."/>
            <person name="Nylinder S."/>
            <person name="Hedman E."/>
            <person name="Kallberg Y."/>
        </authorList>
    </citation>
    <scope>NUCLEOTIDE SEQUENCE [LARGE SCALE GENOMIC DNA]</scope>
</reference>
<dbReference type="Gene3D" id="3.30.710.10">
    <property type="entry name" value="Potassium Channel Kv1.1, Chain A"/>
    <property type="match status" value="1"/>
</dbReference>
<comment type="caution">
    <text evidence="2">The sequence shown here is derived from an EMBL/GenBank/DDBJ whole genome shotgun (WGS) entry which is preliminary data.</text>
</comment>
<dbReference type="InterPro" id="IPR011333">
    <property type="entry name" value="SKP1/BTB/POZ_sf"/>
</dbReference>
<dbReference type="Pfam" id="PF00651">
    <property type="entry name" value="BTB"/>
    <property type="match status" value="1"/>
</dbReference>
<organism evidence="2 3">
    <name type="scientific">Larinioides sclopetarius</name>
    <dbReference type="NCBI Taxonomy" id="280406"/>
    <lineage>
        <taxon>Eukaryota</taxon>
        <taxon>Metazoa</taxon>
        <taxon>Ecdysozoa</taxon>
        <taxon>Arthropoda</taxon>
        <taxon>Chelicerata</taxon>
        <taxon>Arachnida</taxon>
        <taxon>Araneae</taxon>
        <taxon>Araneomorphae</taxon>
        <taxon>Entelegynae</taxon>
        <taxon>Araneoidea</taxon>
        <taxon>Araneidae</taxon>
        <taxon>Larinioides</taxon>
    </lineage>
</organism>
<protein>
    <recommendedName>
        <fullName evidence="1">BTB domain-containing protein</fullName>
    </recommendedName>
</protein>
<name>A0AAV2BQU2_9ARAC</name>
<accession>A0AAV2BQU2</accession>
<dbReference type="PROSITE" id="PS50097">
    <property type="entry name" value="BTB"/>
    <property type="match status" value="1"/>
</dbReference>
<feature type="domain" description="BTB" evidence="1">
    <location>
        <begin position="75"/>
        <end position="138"/>
    </location>
</feature>
<dbReference type="SMART" id="SM00225">
    <property type="entry name" value="BTB"/>
    <property type="match status" value="1"/>
</dbReference>
<dbReference type="AlphaFoldDB" id="A0AAV2BQU2"/>
<proteinExistence type="predicted"/>
<keyword evidence="3" id="KW-1185">Reference proteome</keyword>
<dbReference type="EMBL" id="CAXIEN010000454">
    <property type="protein sequence ID" value="CAL1298080.1"/>
    <property type="molecule type" value="Genomic_DNA"/>
</dbReference>
<evidence type="ECO:0000313" key="3">
    <source>
        <dbReference type="Proteomes" id="UP001497382"/>
    </source>
</evidence>
<gene>
    <name evidence="2" type="ORF">LARSCL_LOCUS20687</name>
</gene>
<evidence type="ECO:0000313" key="2">
    <source>
        <dbReference type="EMBL" id="CAL1298080.1"/>
    </source>
</evidence>